<dbReference type="EMBL" id="JAUJYN010000004">
    <property type="protein sequence ID" value="KAK1274605.1"/>
    <property type="molecule type" value="Genomic_DNA"/>
</dbReference>
<dbReference type="PROSITE" id="PS50011">
    <property type="entry name" value="PROTEIN_KINASE_DOM"/>
    <property type="match status" value="1"/>
</dbReference>
<sequence>MFDTRDRQRVDIWSFGITALELAHSHAPFSKYPQMKVLLMTLQNATPGLDYERDKRFSKSFKELVGTCLVKDPKKRPSSEKLMKHPFFKHARSNDYLVAMLILLLLLISCYLYPNLSCHHI</sequence>
<dbReference type="InterPro" id="IPR000719">
    <property type="entry name" value="Prot_kinase_dom"/>
</dbReference>
<feature type="transmembrane region" description="Helical" evidence="2">
    <location>
        <begin position="96"/>
        <end position="114"/>
    </location>
</feature>
<dbReference type="SUPFAM" id="SSF56112">
    <property type="entry name" value="Protein kinase-like (PK-like)"/>
    <property type="match status" value="1"/>
</dbReference>
<dbReference type="InterPro" id="IPR047173">
    <property type="entry name" value="STRAD_A/B-like"/>
</dbReference>
<dbReference type="GO" id="GO:0043539">
    <property type="term" value="F:protein serine/threonine kinase activator activity"/>
    <property type="evidence" value="ECO:0007669"/>
    <property type="project" value="InterPro"/>
</dbReference>
<dbReference type="Gene3D" id="1.10.510.10">
    <property type="entry name" value="Transferase(Phosphotransferase) domain 1"/>
    <property type="match status" value="1"/>
</dbReference>
<dbReference type="Proteomes" id="UP001179952">
    <property type="component" value="Unassembled WGS sequence"/>
</dbReference>
<keyword evidence="2" id="KW-1133">Transmembrane helix</keyword>
<proteinExistence type="inferred from homology"/>
<evidence type="ECO:0000259" key="3">
    <source>
        <dbReference type="PROSITE" id="PS50011"/>
    </source>
</evidence>
<reference evidence="4" key="1">
    <citation type="journal article" date="2023" name="Nat. Commun.">
        <title>Diploid and tetraploid genomes of Acorus and the evolution of monocots.</title>
        <authorList>
            <person name="Ma L."/>
            <person name="Liu K.W."/>
            <person name="Li Z."/>
            <person name="Hsiao Y.Y."/>
            <person name="Qi Y."/>
            <person name="Fu T."/>
            <person name="Tang G.D."/>
            <person name="Zhang D."/>
            <person name="Sun W.H."/>
            <person name="Liu D.K."/>
            <person name="Li Y."/>
            <person name="Chen G.Z."/>
            <person name="Liu X.D."/>
            <person name="Liao X.Y."/>
            <person name="Jiang Y.T."/>
            <person name="Yu X."/>
            <person name="Hao Y."/>
            <person name="Huang J."/>
            <person name="Zhao X.W."/>
            <person name="Ke S."/>
            <person name="Chen Y.Y."/>
            <person name="Wu W.L."/>
            <person name="Hsu J.L."/>
            <person name="Lin Y.F."/>
            <person name="Huang M.D."/>
            <person name="Li C.Y."/>
            <person name="Huang L."/>
            <person name="Wang Z.W."/>
            <person name="Zhao X."/>
            <person name="Zhong W.Y."/>
            <person name="Peng D.H."/>
            <person name="Ahmad S."/>
            <person name="Lan S."/>
            <person name="Zhang J.S."/>
            <person name="Tsai W.C."/>
            <person name="Van de Peer Y."/>
            <person name="Liu Z.J."/>
        </authorList>
    </citation>
    <scope>NUCLEOTIDE SEQUENCE</scope>
    <source>
        <strain evidence="4">SCP</strain>
    </source>
</reference>
<dbReference type="Pfam" id="PF00069">
    <property type="entry name" value="Pkinase"/>
    <property type="match status" value="1"/>
</dbReference>
<evidence type="ECO:0000256" key="2">
    <source>
        <dbReference type="SAM" id="Phobius"/>
    </source>
</evidence>
<dbReference type="GO" id="GO:0005524">
    <property type="term" value="F:ATP binding"/>
    <property type="evidence" value="ECO:0007669"/>
    <property type="project" value="InterPro"/>
</dbReference>
<evidence type="ECO:0000313" key="4">
    <source>
        <dbReference type="EMBL" id="KAK1274605.1"/>
    </source>
</evidence>
<dbReference type="PANTHER" id="PTHR48014:SF10">
    <property type="entry name" value="PROTEIN KINASE SUPERFAMILY PROTEIN"/>
    <property type="match status" value="1"/>
</dbReference>
<keyword evidence="5" id="KW-1185">Reference proteome</keyword>
<organism evidence="4 5">
    <name type="scientific">Acorus gramineus</name>
    <name type="common">Dwarf sweet flag</name>
    <dbReference type="NCBI Taxonomy" id="55184"/>
    <lineage>
        <taxon>Eukaryota</taxon>
        <taxon>Viridiplantae</taxon>
        <taxon>Streptophyta</taxon>
        <taxon>Embryophyta</taxon>
        <taxon>Tracheophyta</taxon>
        <taxon>Spermatophyta</taxon>
        <taxon>Magnoliopsida</taxon>
        <taxon>Liliopsida</taxon>
        <taxon>Acoraceae</taxon>
        <taxon>Acorus</taxon>
    </lineage>
</organism>
<dbReference type="GO" id="GO:0004672">
    <property type="term" value="F:protein kinase activity"/>
    <property type="evidence" value="ECO:0007669"/>
    <property type="project" value="InterPro"/>
</dbReference>
<keyword evidence="2" id="KW-0812">Transmembrane</keyword>
<dbReference type="InterPro" id="IPR011009">
    <property type="entry name" value="Kinase-like_dom_sf"/>
</dbReference>
<protein>
    <recommendedName>
        <fullName evidence="3">Protein kinase domain-containing protein</fullName>
    </recommendedName>
</protein>
<evidence type="ECO:0000313" key="5">
    <source>
        <dbReference type="Proteomes" id="UP001179952"/>
    </source>
</evidence>
<reference evidence="4" key="2">
    <citation type="submission" date="2023-06" db="EMBL/GenBank/DDBJ databases">
        <authorList>
            <person name="Ma L."/>
            <person name="Liu K.-W."/>
            <person name="Li Z."/>
            <person name="Hsiao Y.-Y."/>
            <person name="Qi Y."/>
            <person name="Fu T."/>
            <person name="Tang G."/>
            <person name="Zhang D."/>
            <person name="Sun W.-H."/>
            <person name="Liu D.-K."/>
            <person name="Li Y."/>
            <person name="Chen G.-Z."/>
            <person name="Liu X.-D."/>
            <person name="Liao X.-Y."/>
            <person name="Jiang Y.-T."/>
            <person name="Yu X."/>
            <person name="Hao Y."/>
            <person name="Huang J."/>
            <person name="Zhao X.-W."/>
            <person name="Ke S."/>
            <person name="Chen Y.-Y."/>
            <person name="Wu W.-L."/>
            <person name="Hsu J.-L."/>
            <person name="Lin Y.-F."/>
            <person name="Huang M.-D."/>
            <person name="Li C.-Y."/>
            <person name="Huang L."/>
            <person name="Wang Z.-W."/>
            <person name="Zhao X."/>
            <person name="Zhong W.-Y."/>
            <person name="Peng D.-H."/>
            <person name="Ahmad S."/>
            <person name="Lan S."/>
            <person name="Zhang J.-S."/>
            <person name="Tsai W.-C."/>
            <person name="Van De Peer Y."/>
            <person name="Liu Z.-J."/>
        </authorList>
    </citation>
    <scope>NUCLEOTIDE SEQUENCE</scope>
    <source>
        <strain evidence="4">SCP</strain>
        <tissue evidence="4">Leaves</tissue>
    </source>
</reference>
<keyword evidence="2" id="KW-0472">Membrane</keyword>
<comment type="caution">
    <text evidence="4">The sequence shown here is derived from an EMBL/GenBank/DDBJ whole genome shotgun (WGS) entry which is preliminary data.</text>
</comment>
<name>A0AAV9BDA8_ACOGR</name>
<gene>
    <name evidence="4" type="ORF">QJS04_geneDACA023310</name>
</gene>
<comment type="similarity">
    <text evidence="1">Belongs to the protein kinase superfamily. STE Ser/Thr protein kinase family. STE20 subfamily.</text>
</comment>
<dbReference type="PANTHER" id="PTHR48014">
    <property type="entry name" value="SERINE/THREONINE-PROTEIN KINASE FRAY2"/>
    <property type="match status" value="1"/>
</dbReference>
<accession>A0AAV9BDA8</accession>
<evidence type="ECO:0000256" key="1">
    <source>
        <dbReference type="ARBA" id="ARBA00008874"/>
    </source>
</evidence>
<dbReference type="AlphaFoldDB" id="A0AAV9BDA8"/>
<feature type="domain" description="Protein kinase" evidence="3">
    <location>
        <begin position="1"/>
        <end position="88"/>
    </location>
</feature>